<dbReference type="InterPro" id="IPR007284">
    <property type="entry name" value="Ground-like_dom"/>
</dbReference>
<keyword evidence="2" id="KW-1133">Transmembrane helix</keyword>
<dbReference type="WBParaSite" id="Pan_g22125.t1">
    <property type="protein sequence ID" value="Pan_g22125.t1"/>
    <property type="gene ID" value="Pan_g22125"/>
</dbReference>
<accession>A0A7E4VKP9</accession>
<keyword evidence="2" id="KW-0812">Transmembrane</keyword>
<feature type="region of interest" description="Disordered" evidence="1">
    <location>
        <begin position="226"/>
        <end position="263"/>
    </location>
</feature>
<dbReference type="Pfam" id="PF04155">
    <property type="entry name" value="Ground-like"/>
    <property type="match status" value="1"/>
</dbReference>
<evidence type="ECO:0000313" key="5">
    <source>
        <dbReference type="WBParaSite" id="Pan_g22125.t1"/>
    </source>
</evidence>
<feature type="compositionally biased region" description="Low complexity" evidence="1">
    <location>
        <begin position="157"/>
        <end position="175"/>
    </location>
</feature>
<keyword evidence="4" id="KW-1185">Reference proteome</keyword>
<feature type="transmembrane region" description="Helical" evidence="2">
    <location>
        <begin position="55"/>
        <end position="78"/>
    </location>
</feature>
<organism evidence="4 5">
    <name type="scientific">Panagrellus redivivus</name>
    <name type="common">Microworm</name>
    <dbReference type="NCBI Taxonomy" id="6233"/>
    <lineage>
        <taxon>Eukaryota</taxon>
        <taxon>Metazoa</taxon>
        <taxon>Ecdysozoa</taxon>
        <taxon>Nematoda</taxon>
        <taxon>Chromadorea</taxon>
        <taxon>Rhabditida</taxon>
        <taxon>Tylenchina</taxon>
        <taxon>Panagrolaimomorpha</taxon>
        <taxon>Panagrolaimoidea</taxon>
        <taxon>Panagrolaimidae</taxon>
        <taxon>Panagrellus</taxon>
    </lineage>
</organism>
<evidence type="ECO:0000313" key="4">
    <source>
        <dbReference type="Proteomes" id="UP000492821"/>
    </source>
</evidence>
<keyword evidence="2" id="KW-0472">Membrane</keyword>
<feature type="compositionally biased region" description="Low complexity" evidence="1">
    <location>
        <begin position="226"/>
        <end position="260"/>
    </location>
</feature>
<evidence type="ECO:0000256" key="2">
    <source>
        <dbReference type="SAM" id="Phobius"/>
    </source>
</evidence>
<feature type="domain" description="Ground-like" evidence="3">
    <location>
        <begin position="322"/>
        <end position="392"/>
    </location>
</feature>
<evidence type="ECO:0000256" key="1">
    <source>
        <dbReference type="SAM" id="MobiDB-lite"/>
    </source>
</evidence>
<protein>
    <submittedName>
        <fullName evidence="5">Ground-like domain-containing protein</fullName>
    </submittedName>
</protein>
<feature type="region of interest" description="Disordered" evidence="1">
    <location>
        <begin position="152"/>
        <end position="203"/>
    </location>
</feature>
<evidence type="ECO:0000259" key="3">
    <source>
        <dbReference type="Pfam" id="PF04155"/>
    </source>
</evidence>
<reference evidence="4" key="1">
    <citation type="journal article" date="2013" name="Genetics">
        <title>The draft genome and transcriptome of Panagrellus redivivus are shaped by the harsh demands of a free-living lifestyle.</title>
        <authorList>
            <person name="Srinivasan J."/>
            <person name="Dillman A.R."/>
            <person name="Macchietto M.G."/>
            <person name="Heikkinen L."/>
            <person name="Lakso M."/>
            <person name="Fracchia K.M."/>
            <person name="Antoshechkin I."/>
            <person name="Mortazavi A."/>
            <person name="Wong G."/>
            <person name="Sternberg P.W."/>
        </authorList>
    </citation>
    <scope>NUCLEOTIDE SEQUENCE [LARGE SCALE GENOMIC DNA]</scope>
    <source>
        <strain evidence="4">MT8872</strain>
    </source>
</reference>
<dbReference type="Proteomes" id="UP000492821">
    <property type="component" value="Unassembled WGS sequence"/>
</dbReference>
<name>A0A7E4VKP9_PANRE</name>
<sequence length="396" mass="42162">MMAHPRKTGSSANWIREADPDEFSISRGRRYGESSRKAFLSWNVKWVKGRLKWNLLKLFTMLKFVVLSCALVASQALFFPPAAGGGGCGCGSPAPACPPPAAPACPPPPPPPQCPVAPSCGGGGAYASPAQSYAPQYAPQAAPGPVFQGVSGGQGYAQAPQAPLPSLSLPFAGQQGPVGGPQGGSYQQAPGPIGGQQQGGQYQQIPQQTFVPQPQEPQEPFVPEAPAAAQGQQYQEQVPQVPQEQAPQEQQQQQQQQEYQNQEVHPTEINNEDAAYEDVGQNPGVGEIQEPYPEVETNQEPGPYDNAKTKAKAAAAPTHKADPKCNSETLRKLIHENIHEKTSIAKRQIQAKAAAEVGGRIDVICSSGVFSYIVNTELYCETEKNGITCLAFRQAS</sequence>
<proteinExistence type="predicted"/>
<dbReference type="AlphaFoldDB" id="A0A7E4VKP9"/>
<reference evidence="5" key="2">
    <citation type="submission" date="2020-10" db="UniProtKB">
        <authorList>
            <consortium name="WormBaseParasite"/>
        </authorList>
    </citation>
    <scope>IDENTIFICATION</scope>
</reference>